<keyword evidence="2" id="KW-1185">Reference proteome</keyword>
<evidence type="ECO:0000313" key="2">
    <source>
        <dbReference type="Proteomes" id="UP000281553"/>
    </source>
</evidence>
<gene>
    <name evidence="1" type="ORF">DILT_LOCUS18484</name>
</gene>
<dbReference type="EMBL" id="UYRU01100895">
    <property type="protein sequence ID" value="VDN41249.1"/>
    <property type="molecule type" value="Genomic_DNA"/>
</dbReference>
<dbReference type="Proteomes" id="UP000281553">
    <property type="component" value="Unassembled WGS sequence"/>
</dbReference>
<dbReference type="AlphaFoldDB" id="A0A3P7RKH1"/>
<name>A0A3P7RKH1_DIBLA</name>
<accession>A0A3P7RKH1</accession>
<proteinExistence type="predicted"/>
<protein>
    <submittedName>
        <fullName evidence="1">Uncharacterized protein</fullName>
    </submittedName>
</protein>
<sequence>MQDLLMGRLALDLLELLEVILQTYLIQDCFRRCSEEEFQRNAKPVVYLKVDNILKEEDEEGGRDFLSLSFTSDESLDVSARMGTL</sequence>
<reference evidence="1 2" key="1">
    <citation type="submission" date="2018-11" db="EMBL/GenBank/DDBJ databases">
        <authorList>
            <consortium name="Pathogen Informatics"/>
        </authorList>
    </citation>
    <scope>NUCLEOTIDE SEQUENCE [LARGE SCALE GENOMIC DNA]</scope>
</reference>
<evidence type="ECO:0000313" key="1">
    <source>
        <dbReference type="EMBL" id="VDN41249.1"/>
    </source>
</evidence>
<organism evidence="1 2">
    <name type="scientific">Dibothriocephalus latus</name>
    <name type="common">Fish tapeworm</name>
    <name type="synonym">Diphyllobothrium latum</name>
    <dbReference type="NCBI Taxonomy" id="60516"/>
    <lineage>
        <taxon>Eukaryota</taxon>
        <taxon>Metazoa</taxon>
        <taxon>Spiralia</taxon>
        <taxon>Lophotrochozoa</taxon>
        <taxon>Platyhelminthes</taxon>
        <taxon>Cestoda</taxon>
        <taxon>Eucestoda</taxon>
        <taxon>Diphyllobothriidea</taxon>
        <taxon>Diphyllobothriidae</taxon>
        <taxon>Dibothriocephalus</taxon>
    </lineage>
</organism>